<comment type="caution">
    <text evidence="3">The sequence shown here is derived from an EMBL/GenBank/DDBJ whole genome shotgun (WGS) entry which is preliminary data.</text>
</comment>
<organism evidence="3 4">
    <name type="scientific">Bifidobacterium breve MCC 1128</name>
    <dbReference type="NCBI Taxonomy" id="1365965"/>
    <lineage>
        <taxon>Bacteria</taxon>
        <taxon>Bacillati</taxon>
        <taxon>Actinomycetota</taxon>
        <taxon>Actinomycetes</taxon>
        <taxon>Bifidobacteriales</taxon>
        <taxon>Bifidobacteriaceae</taxon>
        <taxon>Bifidobacterium</taxon>
    </lineage>
</organism>
<evidence type="ECO:0000259" key="2">
    <source>
        <dbReference type="Pfam" id="PF18755"/>
    </source>
</evidence>
<sequence>MPAYRLQAGDEGADMAISAKELPLGKVFTPDFRFTIPSFQRAYIWKTENILQLVSDLDDACKSPGTPYFLGSLILVREGDNRYDVIDGQQRLVSLSIIIAVLRDLERDPDLMRQLDALLVEPGDKLRGIVTEPRLTLRERDAAFFREHVQEDNLESVFDMNDDDLATAAQRNIVANIRKTYDEISNWSDVERQQFAQYLVNEVTLVIVTTDDLDGAHRIFDVMNMRGLPLTSSDVFKARATAGLSTAELDVYAARWDDIIDPIGDDPHDCEEFFAYLHLVLTHKPATDKLIEDFLADVLQPYIDKGTVPTFINQVLAPYAMAWRIIARPSDTVLPAEVRSRLEGLDDYRSHEWKPVAMWALVNSYRGLGDADLSPFVVRASRIARTTATLESLGAHDERRLLEILTALEQVTGIRTLNRTGALERRGYANAAIRDLDKGYLVQRVNGLHVSDGDREGALVRLHGEMQGDGDLVRLLLIRANEQKAGMQLDRPRRFSALPIMPLDIERSKSFADWPQDQHDFWMYRLGNMALVQGPEDQLDRLSEYPARRDRMLLRADSRRFPLTNQLKDFADCTPALLEARQEEAVRLIVEYWGIRYDKDARDLTKQNVDELSKTSPRPSHSSRRVTIRQVIDAGLLVPGERLVWERPRKGERWFVTVTENGRLRLDDGSEYPTPTAAARAAAGGRRGGGLDVWKRTRNGQKLSDIWKQFRLQAQ</sequence>
<evidence type="ECO:0000313" key="3">
    <source>
        <dbReference type="EMBL" id="KOA42401.1"/>
    </source>
</evidence>
<dbReference type="InterPro" id="IPR004919">
    <property type="entry name" value="GmrSD_N"/>
</dbReference>
<evidence type="ECO:0000259" key="1">
    <source>
        <dbReference type="Pfam" id="PF03235"/>
    </source>
</evidence>
<gene>
    <name evidence="3" type="ORF">BBM1128_03365</name>
</gene>
<dbReference type="Pfam" id="PF03235">
    <property type="entry name" value="GmrSD_N"/>
    <property type="match status" value="1"/>
</dbReference>
<reference evidence="3 4" key="1">
    <citation type="journal article" date="2015" name="Int J Genomics">
        <title>Comparative Genomics Revealed Genetic Diversity and Species/Strain-Level Differences in Carbohydrate Metabolism of Three Probiotic Bifidobacterial Species.</title>
        <authorList>
            <person name="Odamaki T."/>
            <person name="Horigome A."/>
            <person name="Sugahara H."/>
            <person name="Hashikura N."/>
            <person name="Minami J."/>
            <person name="Xiao J.Z."/>
            <person name="Abe F."/>
        </authorList>
    </citation>
    <scope>NUCLEOTIDE SEQUENCE [LARGE SCALE GENOMIC DNA]</scope>
    <source>
        <strain evidence="3 4">MCC 1128</strain>
    </source>
</reference>
<dbReference type="Proteomes" id="UP000037193">
    <property type="component" value="Unassembled WGS sequence"/>
</dbReference>
<accession>A0A0L7B4I2</accession>
<name>A0A0L7B4I2_BIFBR</name>
<protein>
    <recommendedName>
        <fullName evidence="5">DUF262 domain-containing protein</fullName>
    </recommendedName>
</protein>
<dbReference type="EMBL" id="AVQD01000005">
    <property type="protein sequence ID" value="KOA42401.1"/>
    <property type="molecule type" value="Genomic_DNA"/>
</dbReference>
<dbReference type="AlphaFoldDB" id="A0A0L7B4I2"/>
<proteinExistence type="predicted"/>
<dbReference type="PANTHER" id="PTHR35149:SF2">
    <property type="entry name" value="DUF262 DOMAIN-CONTAINING PROTEIN"/>
    <property type="match status" value="1"/>
</dbReference>
<feature type="domain" description="RAMA" evidence="2">
    <location>
        <begin position="612"/>
        <end position="713"/>
    </location>
</feature>
<dbReference type="PANTHER" id="PTHR35149">
    <property type="entry name" value="SLL5132 PROTEIN"/>
    <property type="match status" value="1"/>
</dbReference>
<evidence type="ECO:0008006" key="5">
    <source>
        <dbReference type="Google" id="ProtNLM"/>
    </source>
</evidence>
<feature type="domain" description="GmrSD restriction endonucleases N-terminal" evidence="1">
    <location>
        <begin position="29"/>
        <end position="239"/>
    </location>
</feature>
<dbReference type="InterPro" id="IPR040843">
    <property type="entry name" value="RAMA"/>
</dbReference>
<dbReference type="Pfam" id="PF18755">
    <property type="entry name" value="RAMA"/>
    <property type="match status" value="1"/>
</dbReference>
<evidence type="ECO:0000313" key="4">
    <source>
        <dbReference type="Proteomes" id="UP000037193"/>
    </source>
</evidence>
<dbReference type="PATRIC" id="fig|1365965.3.peg.685"/>